<sequence>MIDDGSVHSIATPALIEQLYPEVATLIVFVVVILCLIALLYISMNWD</sequence>
<dbReference type="AlphaFoldDB" id="A0ABD5NTG6"/>
<proteinExistence type="predicted"/>
<keyword evidence="1" id="KW-0812">Transmembrane</keyword>
<protein>
    <submittedName>
        <fullName evidence="2">Uncharacterized protein</fullName>
    </submittedName>
</protein>
<evidence type="ECO:0000256" key="1">
    <source>
        <dbReference type="SAM" id="Phobius"/>
    </source>
</evidence>
<organism evidence="2 3">
    <name type="scientific">Halovivax cerinus</name>
    <dbReference type="NCBI Taxonomy" id="1487865"/>
    <lineage>
        <taxon>Archaea</taxon>
        <taxon>Methanobacteriati</taxon>
        <taxon>Methanobacteriota</taxon>
        <taxon>Stenosarchaea group</taxon>
        <taxon>Halobacteria</taxon>
        <taxon>Halobacteriales</taxon>
        <taxon>Natrialbaceae</taxon>
        <taxon>Halovivax</taxon>
    </lineage>
</organism>
<keyword evidence="3" id="KW-1185">Reference proteome</keyword>
<feature type="transmembrane region" description="Helical" evidence="1">
    <location>
        <begin position="23"/>
        <end position="42"/>
    </location>
</feature>
<name>A0ABD5NTG6_9EURY</name>
<dbReference type="RefSeq" id="WP_256532309.1">
    <property type="nucleotide sequence ID" value="NZ_CP101824.1"/>
</dbReference>
<evidence type="ECO:0000313" key="3">
    <source>
        <dbReference type="Proteomes" id="UP001595846"/>
    </source>
</evidence>
<evidence type="ECO:0000313" key="2">
    <source>
        <dbReference type="EMBL" id="MFC3960083.1"/>
    </source>
</evidence>
<keyword evidence="1" id="KW-1133">Transmembrane helix</keyword>
<gene>
    <name evidence="2" type="ORF">ACFOUR_17115</name>
</gene>
<dbReference type="GeneID" id="73901386"/>
<dbReference type="Proteomes" id="UP001595846">
    <property type="component" value="Unassembled WGS sequence"/>
</dbReference>
<reference evidence="2 3" key="1">
    <citation type="journal article" date="2019" name="Int. J. Syst. Evol. Microbiol.">
        <title>The Global Catalogue of Microorganisms (GCM) 10K type strain sequencing project: providing services to taxonomists for standard genome sequencing and annotation.</title>
        <authorList>
            <consortium name="The Broad Institute Genomics Platform"/>
            <consortium name="The Broad Institute Genome Sequencing Center for Infectious Disease"/>
            <person name="Wu L."/>
            <person name="Ma J."/>
        </authorList>
    </citation>
    <scope>NUCLEOTIDE SEQUENCE [LARGE SCALE GENOMIC DNA]</scope>
    <source>
        <strain evidence="2 3">IBRC-M 10256</strain>
    </source>
</reference>
<keyword evidence="1" id="KW-0472">Membrane</keyword>
<comment type="caution">
    <text evidence="2">The sequence shown here is derived from an EMBL/GenBank/DDBJ whole genome shotgun (WGS) entry which is preliminary data.</text>
</comment>
<dbReference type="EMBL" id="JBHSAQ010000015">
    <property type="protein sequence ID" value="MFC3960083.1"/>
    <property type="molecule type" value="Genomic_DNA"/>
</dbReference>
<accession>A0ABD5NTG6</accession>